<protein>
    <submittedName>
        <fullName evidence="2">Fe2OG dioxygenase domain-containing protein</fullName>
    </submittedName>
</protein>
<evidence type="ECO:0000313" key="1">
    <source>
        <dbReference type="Proteomes" id="UP000095286"/>
    </source>
</evidence>
<name>A0AC35UBZ2_9BILA</name>
<evidence type="ECO:0000313" key="2">
    <source>
        <dbReference type="WBParaSite" id="RSKR_0000978200.1"/>
    </source>
</evidence>
<proteinExistence type="predicted"/>
<reference evidence="2" key="1">
    <citation type="submission" date="2016-11" db="UniProtKB">
        <authorList>
            <consortium name="WormBaseParasite"/>
        </authorList>
    </citation>
    <scope>IDENTIFICATION</scope>
    <source>
        <strain evidence="2">KR3021</strain>
    </source>
</reference>
<dbReference type="WBParaSite" id="RSKR_0000978200.1">
    <property type="protein sequence ID" value="RSKR_0000978200.1"/>
    <property type="gene ID" value="RSKR_0000978200"/>
</dbReference>
<organism evidence="1 2">
    <name type="scientific">Rhabditophanes sp. KR3021</name>
    <dbReference type="NCBI Taxonomy" id="114890"/>
    <lineage>
        <taxon>Eukaryota</taxon>
        <taxon>Metazoa</taxon>
        <taxon>Ecdysozoa</taxon>
        <taxon>Nematoda</taxon>
        <taxon>Chromadorea</taxon>
        <taxon>Rhabditida</taxon>
        <taxon>Tylenchina</taxon>
        <taxon>Panagrolaimomorpha</taxon>
        <taxon>Strongyloidoidea</taxon>
        <taxon>Alloionematidae</taxon>
        <taxon>Rhabditophanes</taxon>
    </lineage>
</organism>
<sequence>MLKCRGCQTTVYCGREHLTSDWDNHKKQCKSGSGLKRDRLQDSKPSSPISTEDKESETVLREQKKFIDHNLNVGFTKSLSDFTNLLALEGKEYNITDIHIRRCKAIAESVMNNLKTYGWATVDSFLGENHCLRTNNEVDGLYKRGLFNAGQLMDKQEKTVSHDIRSDQIYWYNSSDPQTQDLVQTRLLVSMIDSIVSHFGNKIEPYNISGRSRAMIAVYPGHGTKYVKHVDNPTNDGRCITAIYYCNQNWIMKLHGGALRLYPETSKTPIDIDPQADKLVVFWSSAQVPHEVMPVYRERFAITIWYFDKAEKEAAQNNKQLGDSGSSNDRKRGTSDDEDSPLSKILKNKMAKNQSHSF</sequence>
<accession>A0AC35UBZ2</accession>
<dbReference type="Proteomes" id="UP000095286">
    <property type="component" value="Unplaced"/>
</dbReference>